<sequence length="149" mass="17057">MFRMLRRAWRELELLVSRPINRFTAATLAVYTMLWGFWLSNPFWQVFNQAALYRWMAEVATETVWGIGAMTVGAVMLYGVVKSSHKSLTIGAFIGFIHWLMISVAYFAGNWQNTGGITSMFLATYCGIIYLNLRVVNHNLAFEKDSDII</sequence>
<feature type="transmembrane region" description="Helical" evidence="1">
    <location>
        <begin position="20"/>
        <end position="38"/>
    </location>
</feature>
<feature type="transmembrane region" description="Helical" evidence="1">
    <location>
        <begin position="114"/>
        <end position="133"/>
    </location>
</feature>
<keyword evidence="1" id="KW-0812">Transmembrane</keyword>
<protein>
    <submittedName>
        <fullName evidence="2">Uncharacterized protein</fullName>
    </submittedName>
</protein>
<dbReference type="OrthoDB" id="12055at10239"/>
<gene>
    <name evidence="2" type="ORF">SEA_BILLNYE_21</name>
</gene>
<keyword evidence="1" id="KW-1133">Transmembrane helix</keyword>
<feature type="transmembrane region" description="Helical" evidence="1">
    <location>
        <begin position="63"/>
        <end position="81"/>
    </location>
</feature>
<organism evidence="2 3">
    <name type="scientific">Streptomyces phage BillNye</name>
    <dbReference type="NCBI Taxonomy" id="2079426"/>
    <lineage>
        <taxon>Viruses</taxon>
        <taxon>Duplodnaviria</taxon>
        <taxon>Heunggongvirae</taxon>
        <taxon>Uroviricota</taxon>
        <taxon>Caudoviricetes</taxon>
        <taxon>Stanwilliamsviridae</taxon>
        <taxon>Loccivirinae</taxon>
        <taxon>Wilnyevirus</taxon>
        <taxon>Wilnyevirus billnye</taxon>
    </lineage>
</organism>
<evidence type="ECO:0000256" key="1">
    <source>
        <dbReference type="SAM" id="Phobius"/>
    </source>
</evidence>
<dbReference type="EMBL" id="MG757153">
    <property type="protein sequence ID" value="AVD99223.1"/>
    <property type="molecule type" value="Genomic_DNA"/>
</dbReference>
<feature type="transmembrane region" description="Helical" evidence="1">
    <location>
        <begin position="88"/>
        <end position="108"/>
    </location>
</feature>
<name>A0A2L1IVP3_9CAUD</name>
<proteinExistence type="predicted"/>
<keyword evidence="1" id="KW-0472">Membrane</keyword>
<reference evidence="2 3" key="1">
    <citation type="submission" date="2018-01" db="EMBL/GenBank/DDBJ databases">
        <authorList>
            <person name="Grinwald M.F."/>
            <person name="Tasoff P."/>
            <person name="Simpson K.F."/>
            <person name="Vasser A."/>
            <person name="Shaffer C.D."/>
            <person name="Weston-Hafer K.A."/>
            <person name="Russell D.A."/>
            <person name="Pope W.H."/>
            <person name="Jacobs-Sera D."/>
            <person name="Hendrix R.W."/>
            <person name="Hatfull G.F."/>
        </authorList>
    </citation>
    <scope>NUCLEOTIDE SEQUENCE [LARGE SCALE GENOMIC DNA]</scope>
</reference>
<evidence type="ECO:0000313" key="2">
    <source>
        <dbReference type="EMBL" id="AVD99223.1"/>
    </source>
</evidence>
<accession>A0A2L1IVP3</accession>
<keyword evidence="3" id="KW-1185">Reference proteome</keyword>
<evidence type="ECO:0000313" key="3">
    <source>
        <dbReference type="Proteomes" id="UP000241925"/>
    </source>
</evidence>
<dbReference type="Proteomes" id="UP000241925">
    <property type="component" value="Segment"/>
</dbReference>